<evidence type="ECO:0000256" key="8">
    <source>
        <dbReference type="RuleBase" id="RU003684"/>
    </source>
</evidence>
<protein>
    <recommendedName>
        <fullName evidence="5 6">Formimidoylglutamase</fullName>
        <ecNumber evidence="5 6">3.5.3.8</ecNumber>
    </recommendedName>
    <alternativeName>
        <fullName evidence="5">Formiminoglutamase</fullName>
    </alternativeName>
    <alternativeName>
        <fullName evidence="5">Formiminoglutamate hydrolase</fullName>
    </alternativeName>
</protein>
<dbReference type="HAMAP" id="MF_00737">
    <property type="entry name" value="Formimidoylglutam"/>
    <property type="match status" value="1"/>
</dbReference>
<dbReference type="InterPro" id="IPR006035">
    <property type="entry name" value="Ureohydrolase"/>
</dbReference>
<feature type="binding site" evidence="5">
    <location>
        <position position="164"/>
    </location>
    <ligand>
        <name>Mn(2+)</name>
        <dbReference type="ChEBI" id="CHEBI:29035"/>
        <label>1</label>
    </ligand>
</feature>
<dbReference type="NCBIfam" id="NF010347">
    <property type="entry name" value="PRK13775.1"/>
    <property type="match status" value="1"/>
</dbReference>
<accession>A0ABV2FKB8</accession>
<dbReference type="PANTHER" id="PTHR11358">
    <property type="entry name" value="ARGINASE/AGMATINASE"/>
    <property type="match status" value="1"/>
</dbReference>
<dbReference type="PROSITE" id="PS51409">
    <property type="entry name" value="ARGINASE_2"/>
    <property type="match status" value="1"/>
</dbReference>
<dbReference type="Gene3D" id="3.40.800.10">
    <property type="entry name" value="Ureohydrolase domain"/>
    <property type="match status" value="1"/>
</dbReference>
<dbReference type="CDD" id="cd09988">
    <property type="entry name" value="Formimidoylglutamase"/>
    <property type="match status" value="1"/>
</dbReference>
<evidence type="ECO:0000256" key="5">
    <source>
        <dbReference type="HAMAP-Rule" id="MF_00737"/>
    </source>
</evidence>
<feature type="binding site" evidence="5">
    <location>
        <position position="254"/>
    </location>
    <ligand>
        <name>Mn(2+)</name>
        <dbReference type="ChEBI" id="CHEBI:29035"/>
        <label>1</label>
    </ligand>
</feature>
<dbReference type="Pfam" id="PF00491">
    <property type="entry name" value="Arginase"/>
    <property type="match status" value="1"/>
</dbReference>
<feature type="binding site" evidence="5">
    <location>
        <position position="254"/>
    </location>
    <ligand>
        <name>Mn(2+)</name>
        <dbReference type="ChEBI" id="CHEBI:29035"/>
        <label>2</label>
    </ligand>
</feature>
<keyword evidence="4 5" id="KW-0464">Manganese</keyword>
<comment type="function">
    <text evidence="5">Catalyzes the conversion of N-formimidoyl-L-glutamate to L-glutamate and formamide.</text>
</comment>
<evidence type="ECO:0000256" key="2">
    <source>
        <dbReference type="ARBA" id="ARBA00022801"/>
    </source>
</evidence>
<feature type="binding site" evidence="5">
    <location>
        <position position="160"/>
    </location>
    <ligand>
        <name>Mn(2+)</name>
        <dbReference type="ChEBI" id="CHEBI:29035"/>
        <label>2</label>
    </ligand>
</feature>
<proteinExistence type="inferred from homology"/>
<evidence type="ECO:0000256" key="4">
    <source>
        <dbReference type="ARBA" id="ARBA00023211"/>
    </source>
</evidence>
<feature type="binding site" evidence="5">
    <location>
        <position position="160"/>
    </location>
    <ligand>
        <name>Mn(2+)</name>
        <dbReference type="ChEBI" id="CHEBI:29035"/>
        <label>1</label>
    </ligand>
</feature>
<sequence>MMLENYYPISFPYYETGFGDDLYAAKWGMRLQFLDLNDPSLEPFPKQHFALIGFKSDKGVYINNGRVGAVTAPSTIRPHLANLPWHLGKEVQVYDVGNIDGPNCSLADLQESLTKAIIRMKDLNLFPLVLGGGHETAYAHYKGLDSAWSKEKAVGVINFDAHFDLRPYDETGPNSGTGFRQIYDDCKAQGKEFAYFVLGIQEHNNNLFLFDFVAKSTGIQFLTGSDMYLMGYQRICQELDAFIAQQEAIHLTIDMDCFNAGSAPGVSAPQTLGLDVNLAVLLMQYIAASGKVVGVDIVETSPPHDVDDHTARLASTLFFYLTRILVQSH</sequence>
<feature type="binding site" evidence="5">
    <location>
        <position position="134"/>
    </location>
    <ligand>
        <name>Mn(2+)</name>
        <dbReference type="ChEBI" id="CHEBI:29035"/>
        <label>1</label>
    </ligand>
</feature>
<name>A0ABV2FKB8_9STRE</name>
<keyword evidence="10" id="KW-1185">Reference proteome</keyword>
<evidence type="ECO:0000313" key="9">
    <source>
        <dbReference type="EMBL" id="MET3558981.1"/>
    </source>
</evidence>
<dbReference type="PRINTS" id="PR00116">
    <property type="entry name" value="ARGINASE"/>
</dbReference>
<dbReference type="GO" id="GO:0050415">
    <property type="term" value="F:formimidoylglutamase activity"/>
    <property type="evidence" value="ECO:0007669"/>
    <property type="project" value="UniProtKB-EC"/>
</dbReference>
<dbReference type="InterPro" id="IPR020855">
    <property type="entry name" value="Ureohydrolase_Mn_BS"/>
</dbReference>
<dbReference type="NCBIfam" id="TIGR01227">
    <property type="entry name" value="hutG"/>
    <property type="match status" value="1"/>
</dbReference>
<keyword evidence="3 5" id="KW-0369">Histidine metabolism</keyword>
<comment type="caution">
    <text evidence="9">The sequence shown here is derived from an EMBL/GenBank/DDBJ whole genome shotgun (WGS) entry which is preliminary data.</text>
</comment>
<comment type="cofactor">
    <cofactor evidence="5">
        <name>Mn(2+)</name>
        <dbReference type="ChEBI" id="CHEBI:29035"/>
    </cofactor>
    <text evidence="5">Binds 2 manganese ions per subunit.</text>
</comment>
<feature type="binding site" evidence="5">
    <location>
        <position position="256"/>
    </location>
    <ligand>
        <name>Mn(2+)</name>
        <dbReference type="ChEBI" id="CHEBI:29035"/>
        <label>2</label>
    </ligand>
</feature>
<dbReference type="PROSITE" id="PS01053">
    <property type="entry name" value="ARGINASE_1"/>
    <property type="match status" value="1"/>
</dbReference>
<dbReference type="EMBL" id="JBEPLO010000029">
    <property type="protein sequence ID" value="MET3558981.1"/>
    <property type="molecule type" value="Genomic_DNA"/>
</dbReference>
<dbReference type="SUPFAM" id="SSF52768">
    <property type="entry name" value="Arginase/deacetylase"/>
    <property type="match status" value="1"/>
</dbReference>
<dbReference type="InterPro" id="IPR023696">
    <property type="entry name" value="Ureohydrolase_dom_sf"/>
</dbReference>
<feature type="binding site" evidence="5">
    <location>
        <position position="162"/>
    </location>
    <ligand>
        <name>Mn(2+)</name>
        <dbReference type="ChEBI" id="CHEBI:29035"/>
        <label>2</label>
    </ligand>
</feature>
<comment type="pathway">
    <text evidence="5">Amino-acid degradation; L-histidine degradation into L-glutamate; L-glutamate from N-formimidoyl-L-glutamate (hydrolase route): step 1/1.</text>
</comment>
<dbReference type="Proteomes" id="UP001549122">
    <property type="component" value="Unassembled WGS sequence"/>
</dbReference>
<evidence type="ECO:0000256" key="1">
    <source>
        <dbReference type="ARBA" id="ARBA00022723"/>
    </source>
</evidence>
<dbReference type="InterPro" id="IPR005923">
    <property type="entry name" value="HutG"/>
</dbReference>
<dbReference type="PIRSF" id="PIRSF036979">
    <property type="entry name" value="Arginase"/>
    <property type="match status" value="1"/>
</dbReference>
<dbReference type="PANTHER" id="PTHR11358:SF35">
    <property type="entry name" value="FORMIMIDOYLGLUTAMASE"/>
    <property type="match status" value="1"/>
</dbReference>
<reference evidence="9 10" key="1">
    <citation type="submission" date="2024-06" db="EMBL/GenBank/DDBJ databases">
        <title>Genomic Encyclopedia of Type Strains, Phase IV (KMG-IV): sequencing the most valuable type-strain genomes for metagenomic binning, comparative biology and taxonomic classification.</title>
        <authorList>
            <person name="Goeker M."/>
        </authorList>
    </citation>
    <scope>NUCLEOTIDE SEQUENCE [LARGE SCALE GENOMIC DNA]</scope>
    <source>
        <strain evidence="9 10">DSM 28303</strain>
    </source>
</reference>
<organism evidence="9 10">
    <name type="scientific">Streptococcus rupicaprae</name>
    <dbReference type="NCBI Taxonomy" id="759619"/>
    <lineage>
        <taxon>Bacteria</taxon>
        <taxon>Bacillati</taxon>
        <taxon>Bacillota</taxon>
        <taxon>Bacilli</taxon>
        <taxon>Lactobacillales</taxon>
        <taxon>Streptococcaceae</taxon>
        <taxon>Streptococcus</taxon>
    </lineage>
</organism>
<evidence type="ECO:0000256" key="7">
    <source>
        <dbReference type="PROSITE-ProRule" id="PRU00742"/>
    </source>
</evidence>
<comment type="catalytic activity">
    <reaction evidence="5">
        <text>N-formimidoyl-L-glutamate + H2O = formamide + L-glutamate</text>
        <dbReference type="Rhea" id="RHEA:22492"/>
        <dbReference type="ChEBI" id="CHEBI:15377"/>
        <dbReference type="ChEBI" id="CHEBI:16397"/>
        <dbReference type="ChEBI" id="CHEBI:29985"/>
        <dbReference type="ChEBI" id="CHEBI:58928"/>
        <dbReference type="EC" id="3.5.3.8"/>
    </reaction>
</comment>
<evidence type="ECO:0000256" key="6">
    <source>
        <dbReference type="NCBIfam" id="TIGR01227"/>
    </source>
</evidence>
<keyword evidence="2 5" id="KW-0378">Hydrolase</keyword>
<gene>
    <name evidence="5" type="primary">hutG</name>
    <name evidence="9" type="ORF">ABID29_002130</name>
</gene>
<keyword evidence="1 5" id="KW-0479">Metal-binding</keyword>
<evidence type="ECO:0000256" key="3">
    <source>
        <dbReference type="ARBA" id="ARBA00022808"/>
    </source>
</evidence>
<evidence type="ECO:0000313" key="10">
    <source>
        <dbReference type="Proteomes" id="UP001549122"/>
    </source>
</evidence>
<comment type="similarity">
    <text evidence="5 7 8">Belongs to the arginase family.</text>
</comment>
<dbReference type="EC" id="3.5.3.8" evidence="5 6"/>